<keyword evidence="2" id="KW-0378">Hydrolase</keyword>
<evidence type="ECO:0000313" key="5">
    <source>
        <dbReference type="Proteomes" id="UP000321362"/>
    </source>
</evidence>
<gene>
    <name evidence="4" type="ORF">FSB76_22370</name>
</gene>
<dbReference type="SUPFAM" id="SSF49785">
    <property type="entry name" value="Galactose-binding domain-like"/>
    <property type="match status" value="1"/>
</dbReference>
<evidence type="ECO:0000256" key="1">
    <source>
        <dbReference type="ARBA" id="ARBA00022729"/>
    </source>
</evidence>
<protein>
    <recommendedName>
        <fullName evidence="6">Glycosyl hydrolases family 2 sugar binding domain-containing protein</fullName>
    </recommendedName>
</protein>
<feature type="signal peptide" evidence="3">
    <location>
        <begin position="1"/>
        <end position="31"/>
    </location>
</feature>
<dbReference type="GO" id="GO:0016787">
    <property type="term" value="F:hydrolase activity"/>
    <property type="evidence" value="ECO:0007669"/>
    <property type="project" value="UniProtKB-KW"/>
</dbReference>
<reference evidence="4 5" key="1">
    <citation type="journal article" date="2013" name="J. Microbiol.">
        <title>Mucilaginibacter ginsenosidivorax sp. nov., with ginsenoside converting activity isolated from sediment.</title>
        <authorList>
            <person name="Kim J.K."/>
            <person name="Choi T.E."/>
            <person name="Liu Q.M."/>
            <person name="Park H.Y."/>
            <person name="Yi T.H."/>
            <person name="Yoon M.H."/>
            <person name="Kim S.C."/>
            <person name="Im W.T."/>
        </authorList>
    </citation>
    <scope>NUCLEOTIDE SEQUENCE [LARGE SCALE GENOMIC DNA]</scope>
    <source>
        <strain evidence="4 5">KHI28</strain>
    </source>
</reference>
<dbReference type="KEGG" id="mgk:FSB76_22370"/>
<proteinExistence type="predicted"/>
<dbReference type="AlphaFoldDB" id="A0A5B8W8J1"/>
<evidence type="ECO:0000256" key="2">
    <source>
        <dbReference type="ARBA" id="ARBA00022801"/>
    </source>
</evidence>
<name>A0A5B8W8J1_9SPHI</name>
<accession>A0A5B8W8J1</accession>
<dbReference type="Proteomes" id="UP000321362">
    <property type="component" value="Chromosome"/>
</dbReference>
<organism evidence="4 5">
    <name type="scientific">Mucilaginibacter ginsenosidivorax</name>
    <dbReference type="NCBI Taxonomy" id="862126"/>
    <lineage>
        <taxon>Bacteria</taxon>
        <taxon>Pseudomonadati</taxon>
        <taxon>Bacteroidota</taxon>
        <taxon>Sphingobacteriia</taxon>
        <taxon>Sphingobacteriales</taxon>
        <taxon>Sphingobacteriaceae</taxon>
        <taxon>Mucilaginibacter</taxon>
    </lineage>
</organism>
<dbReference type="OrthoDB" id="9761519at2"/>
<evidence type="ECO:0000256" key="3">
    <source>
        <dbReference type="SAM" id="SignalP"/>
    </source>
</evidence>
<sequence length="847" mass="95277">MRLFYKTTPSAAFKPVLHLLLINLICFSVSAQKRPAQPVAQALVPSDPAEVFNHPPQSAGPGVLWMWMGANLSKKGITKDLEALKKEGFTSTTMFSLADVTTPWAGNINKGPTPELISWTEPWWKLVRHAAEESKRLGMDFGMFNGPGYESSGGPWISPEMSMQEICWSTDTLSGDRHIDLVLKRPKVKLRGHTPYPVYNPNTGLVEIPEIASRQTYYKDIAVLAIPANGVVPLNKVIDLSAKMQPDGQLNWDVPPGKWIIYRFGHTTTGTLIQPAQWQATGLECDKMSREAVNFHMDHVVGEIQKHLGDLVGTGFKSVHFDSYEAGYPTWTPKMKEEFAARRGYDLTPYLPTFAGRVIGADGRDSVLFAKDFDVTVKDLYRDVYFATVAKKLREANLTFLCEPYGGPWRQDEVMPYVGTVMTEFWTFGGNYSPYELVPTVAALRRSGQNIIEAEAFTSDPRDAKWDETPEWLKPMGDAAFCDGVNRMVIHRFVQQPWDDKYKPGLTMGEWGTHFDRTQTWWEPGKAMVEYWTRCQALLQWGGIAAPSANDFIAKDVTGKITVRHIHRKRLHTDVYFVANVSRNAGTAVCSFNVTGMQPELWDPVTGTMRDLPQFTTEGVNTAITLDFDKAQSFFIVFRKKVTNSTPLTEDNFPARKEALTITGNWQVKFDEKWGGPVAPVMFTSLQDWTLQQNPGIKYYSGTAVYKKNFDLPAGSAALASDTWIDLGNVKNIAHVLINDKDLGVAWTAPWNVKIPAGLLKKSGNKLVIEVTNVWANRLIGDEQEPADCEWLPGHREGRFLKEFPDWFLNNKPRPSKGRFCFTTWNYFDKNSPLLASGLMGPVRIMQ</sequence>
<dbReference type="Pfam" id="PF17132">
    <property type="entry name" value="Glyco_hydro_106"/>
    <property type="match status" value="3"/>
</dbReference>
<keyword evidence="1 3" id="KW-0732">Signal</keyword>
<dbReference type="PANTHER" id="PTHR43817:SF1">
    <property type="entry name" value="HYDROLASE, FAMILY 43, PUTATIVE (AFU_ORTHOLOGUE AFUA_3G01660)-RELATED"/>
    <property type="match status" value="1"/>
</dbReference>
<dbReference type="Gene3D" id="2.60.120.260">
    <property type="entry name" value="Galactose-binding domain-like"/>
    <property type="match status" value="1"/>
</dbReference>
<dbReference type="EMBL" id="CP042437">
    <property type="protein sequence ID" value="QEC78558.1"/>
    <property type="molecule type" value="Genomic_DNA"/>
</dbReference>
<evidence type="ECO:0000313" key="4">
    <source>
        <dbReference type="EMBL" id="QEC78558.1"/>
    </source>
</evidence>
<keyword evidence="5" id="KW-1185">Reference proteome</keyword>
<evidence type="ECO:0008006" key="6">
    <source>
        <dbReference type="Google" id="ProtNLM"/>
    </source>
</evidence>
<dbReference type="NCBIfam" id="NF045579">
    <property type="entry name" value="rhamnoside_JR"/>
    <property type="match status" value="1"/>
</dbReference>
<dbReference type="PANTHER" id="PTHR43817">
    <property type="entry name" value="GLYCOSYL HYDROLASE"/>
    <property type="match status" value="1"/>
</dbReference>
<dbReference type="RefSeq" id="WP_147057313.1">
    <property type="nucleotide sequence ID" value="NZ_CP042437.1"/>
</dbReference>
<feature type="chain" id="PRO_5022917934" description="Glycosyl hydrolases family 2 sugar binding domain-containing protein" evidence="3">
    <location>
        <begin position="32"/>
        <end position="847"/>
    </location>
</feature>
<dbReference type="InterPro" id="IPR008979">
    <property type="entry name" value="Galactose-bd-like_sf"/>
</dbReference>